<dbReference type="Proteomes" id="UP000004980">
    <property type="component" value="Unassembled WGS sequence"/>
</dbReference>
<organism evidence="1 2">
    <name type="scientific">Paraburkholderia hospita</name>
    <dbReference type="NCBI Taxonomy" id="169430"/>
    <lineage>
        <taxon>Bacteria</taxon>
        <taxon>Pseudomonadati</taxon>
        <taxon>Pseudomonadota</taxon>
        <taxon>Betaproteobacteria</taxon>
        <taxon>Burkholderiales</taxon>
        <taxon>Burkholderiaceae</taxon>
        <taxon>Paraburkholderia</taxon>
    </lineage>
</organism>
<reference evidence="1 2" key="1">
    <citation type="journal article" date="2012" name="J. Bacteriol.">
        <title>Draft Genome Sequence of the Soil Bacterium Burkholderia terrae Strain BS001, Which Interacts with Fungal Surface Structures.</title>
        <authorList>
            <person name="Nazir R."/>
            <person name="Hansen M.A."/>
            <person name="Sorensen S."/>
            <person name="van Elsas J.D."/>
        </authorList>
    </citation>
    <scope>NUCLEOTIDE SEQUENCE [LARGE SCALE GENOMIC DNA]</scope>
    <source>
        <strain evidence="1 2">BS001</strain>
    </source>
</reference>
<proteinExistence type="predicted"/>
<comment type="caution">
    <text evidence="1">The sequence shown here is derived from an EMBL/GenBank/DDBJ whole genome shotgun (WGS) entry which is preliminary data.</text>
</comment>
<evidence type="ECO:0000313" key="1">
    <source>
        <dbReference type="EMBL" id="EIN01289.1"/>
    </source>
</evidence>
<keyword evidence="2" id="KW-1185">Reference proteome</keyword>
<dbReference type="EMBL" id="AKAU01000065">
    <property type="protein sequence ID" value="EIN01289.1"/>
    <property type="molecule type" value="Genomic_DNA"/>
</dbReference>
<accession>A0ABP2PUM7</accession>
<sequence>MVAEVWQPPLQDQRQFAIWPTMRMMTDPAAVSANFDLWPDRLRAAPLLQPARRAAQQLQKFDAC</sequence>
<evidence type="ECO:0000313" key="2">
    <source>
        <dbReference type="Proteomes" id="UP000004980"/>
    </source>
</evidence>
<name>A0ABP2PUM7_9BURK</name>
<gene>
    <name evidence="1" type="ORF">WQE_10274</name>
</gene>
<protein>
    <submittedName>
        <fullName evidence="1">Uncharacterized protein</fullName>
    </submittedName>
</protein>